<organism evidence="1 2">
    <name type="scientific">Pisum sativum</name>
    <name type="common">Garden pea</name>
    <name type="synonym">Lathyrus oleraceus</name>
    <dbReference type="NCBI Taxonomy" id="3888"/>
    <lineage>
        <taxon>Eukaryota</taxon>
        <taxon>Viridiplantae</taxon>
        <taxon>Streptophyta</taxon>
        <taxon>Embryophyta</taxon>
        <taxon>Tracheophyta</taxon>
        <taxon>Spermatophyta</taxon>
        <taxon>Magnoliopsida</taxon>
        <taxon>eudicotyledons</taxon>
        <taxon>Gunneridae</taxon>
        <taxon>Pentapetalae</taxon>
        <taxon>rosids</taxon>
        <taxon>fabids</taxon>
        <taxon>Fabales</taxon>
        <taxon>Fabaceae</taxon>
        <taxon>Papilionoideae</taxon>
        <taxon>50 kb inversion clade</taxon>
        <taxon>NPAAA clade</taxon>
        <taxon>Hologalegina</taxon>
        <taxon>IRL clade</taxon>
        <taxon>Fabeae</taxon>
        <taxon>Lathyrus</taxon>
    </lineage>
</organism>
<proteinExistence type="predicted"/>
<dbReference type="InterPro" id="IPR006691">
    <property type="entry name" value="GyrA/parC_rep"/>
</dbReference>
<protein>
    <recommendedName>
        <fullName evidence="3">DNA gyrase subunit A</fullName>
    </recommendedName>
</protein>
<dbReference type="Pfam" id="PF03989">
    <property type="entry name" value="DNA_gyraseA_C"/>
    <property type="match status" value="2"/>
</dbReference>
<dbReference type="GO" id="GO:0005737">
    <property type="term" value="C:cytoplasm"/>
    <property type="evidence" value="ECO:0007669"/>
    <property type="project" value="TreeGrafter"/>
</dbReference>
<gene>
    <name evidence="1" type="ORF">KIW84_061240</name>
</gene>
<dbReference type="InterPro" id="IPR035516">
    <property type="entry name" value="Gyrase/topoIV_suA_C"/>
</dbReference>
<dbReference type="AlphaFoldDB" id="A0A9D5A446"/>
<dbReference type="Gene3D" id="2.120.10.90">
    <property type="entry name" value="DNA gyrase/topoisomerase IV, subunit A, C-terminal"/>
    <property type="match status" value="1"/>
</dbReference>
<dbReference type="Gramene" id="Psat06G0124000-T4">
    <property type="protein sequence ID" value="KAI5394506.1"/>
    <property type="gene ID" value="KIW84_061240"/>
</dbReference>
<dbReference type="GO" id="GO:0009330">
    <property type="term" value="C:DNA topoisomerase type II (double strand cut, ATP-hydrolyzing) complex"/>
    <property type="evidence" value="ECO:0007669"/>
    <property type="project" value="TreeGrafter"/>
</dbReference>
<dbReference type="GO" id="GO:0006265">
    <property type="term" value="P:DNA topological change"/>
    <property type="evidence" value="ECO:0007669"/>
    <property type="project" value="InterPro"/>
</dbReference>
<evidence type="ECO:0008006" key="3">
    <source>
        <dbReference type="Google" id="ProtNLM"/>
    </source>
</evidence>
<dbReference type="Proteomes" id="UP001058974">
    <property type="component" value="Chromosome 6"/>
</dbReference>
<reference evidence="1 2" key="1">
    <citation type="journal article" date="2022" name="Nat. Genet.">
        <title>Improved pea reference genome and pan-genome highlight genomic features and evolutionary characteristics.</title>
        <authorList>
            <person name="Yang T."/>
            <person name="Liu R."/>
            <person name="Luo Y."/>
            <person name="Hu S."/>
            <person name="Wang D."/>
            <person name="Wang C."/>
            <person name="Pandey M.K."/>
            <person name="Ge S."/>
            <person name="Xu Q."/>
            <person name="Li N."/>
            <person name="Li G."/>
            <person name="Huang Y."/>
            <person name="Saxena R.K."/>
            <person name="Ji Y."/>
            <person name="Li M."/>
            <person name="Yan X."/>
            <person name="He Y."/>
            <person name="Liu Y."/>
            <person name="Wang X."/>
            <person name="Xiang C."/>
            <person name="Varshney R.K."/>
            <person name="Ding H."/>
            <person name="Gao S."/>
            <person name="Zong X."/>
        </authorList>
    </citation>
    <scope>NUCLEOTIDE SEQUENCE [LARGE SCALE GENOMIC DNA]</scope>
    <source>
        <strain evidence="1 2">cv. Zhongwan 6</strain>
    </source>
</reference>
<dbReference type="GO" id="GO:0003677">
    <property type="term" value="F:DNA binding"/>
    <property type="evidence" value="ECO:0007669"/>
    <property type="project" value="InterPro"/>
</dbReference>
<evidence type="ECO:0000313" key="2">
    <source>
        <dbReference type="Proteomes" id="UP001058974"/>
    </source>
</evidence>
<evidence type="ECO:0000313" key="1">
    <source>
        <dbReference type="EMBL" id="KAI5394506.1"/>
    </source>
</evidence>
<dbReference type="InterPro" id="IPR050220">
    <property type="entry name" value="Type_II_DNA_Topoisomerases"/>
</dbReference>
<comment type="caution">
    <text evidence="1">The sequence shown here is derived from an EMBL/GenBank/DDBJ whole genome shotgun (WGS) entry which is preliminary data.</text>
</comment>
<dbReference type="GO" id="GO:0005524">
    <property type="term" value="F:ATP binding"/>
    <property type="evidence" value="ECO:0007669"/>
    <property type="project" value="InterPro"/>
</dbReference>
<keyword evidence="2" id="KW-1185">Reference proteome</keyword>
<accession>A0A9D5A446</accession>
<dbReference type="PANTHER" id="PTHR43493:SF5">
    <property type="entry name" value="DNA GYRASE SUBUNIT A, CHLOROPLASTIC_MITOCHONDRIAL"/>
    <property type="match status" value="1"/>
</dbReference>
<dbReference type="SUPFAM" id="SSF101904">
    <property type="entry name" value="GyrA/ParC C-terminal domain-like"/>
    <property type="match status" value="1"/>
</dbReference>
<dbReference type="EMBL" id="JAMSHJ010000006">
    <property type="protein sequence ID" value="KAI5394506.1"/>
    <property type="molecule type" value="Genomic_DNA"/>
</dbReference>
<dbReference type="PANTHER" id="PTHR43493">
    <property type="entry name" value="DNA GYRASE/TOPOISOMERASE SUBUNIT A"/>
    <property type="match status" value="1"/>
</dbReference>
<sequence>MRLKNGDRMASVDIIPAAMWNNLETISKLPGSNGKSHGGPWLLFISESGYGKRVPLSRFRMSSLNRVGLIGYKFSDEDCLAAVFVVGFTLAEDGESDEQVVLVSQSGTVNRIKVRDISIQSRFARGVILMRLDHAGKIQSASLISATECEPEEVLDIAQV</sequence>
<dbReference type="GO" id="GO:0003918">
    <property type="term" value="F:DNA topoisomerase type II (double strand cut, ATP-hydrolyzing) activity"/>
    <property type="evidence" value="ECO:0007669"/>
    <property type="project" value="TreeGrafter"/>
</dbReference>
<name>A0A9D5A446_PEA</name>